<proteinExistence type="predicted"/>
<feature type="domain" description="HTH luxR-type" evidence="4">
    <location>
        <begin position="24"/>
        <end position="89"/>
    </location>
</feature>
<dbReference type="Pfam" id="PF00196">
    <property type="entry name" value="GerE"/>
    <property type="match status" value="1"/>
</dbReference>
<evidence type="ECO:0000256" key="2">
    <source>
        <dbReference type="ARBA" id="ARBA00023125"/>
    </source>
</evidence>
<protein>
    <submittedName>
        <fullName evidence="5">Helix-turn-helix transcriptional regulator</fullName>
    </submittedName>
</protein>
<evidence type="ECO:0000256" key="1">
    <source>
        <dbReference type="ARBA" id="ARBA00023015"/>
    </source>
</evidence>
<dbReference type="Gene3D" id="1.10.10.10">
    <property type="entry name" value="Winged helix-like DNA-binding domain superfamily/Winged helix DNA-binding domain"/>
    <property type="match status" value="1"/>
</dbReference>
<dbReference type="RefSeq" id="WP_172110610.1">
    <property type="nucleotide sequence ID" value="NZ_JABFDN010000002.1"/>
</dbReference>
<dbReference type="InterPro" id="IPR000792">
    <property type="entry name" value="Tscrpt_reg_LuxR_C"/>
</dbReference>
<gene>
    <name evidence="5" type="ORF">HL667_10655</name>
</gene>
<dbReference type="PANTHER" id="PTHR44688:SF16">
    <property type="entry name" value="DNA-BINDING TRANSCRIPTIONAL ACTIVATOR DEVR_DOSR"/>
    <property type="match status" value="1"/>
</dbReference>
<sequence length="93" mass="10456">MCGLFMGRFLRNPHELQERALPASTVRLFSLTSQETRCLQWCKEGKINWEISEILSISEKTVEFHLANAMRKLGAPNRISAVVAGIKCGLIPL</sequence>
<dbReference type="Proteomes" id="UP000886476">
    <property type="component" value="Unassembled WGS sequence"/>
</dbReference>
<dbReference type="PRINTS" id="PR00038">
    <property type="entry name" value="HTHLUXR"/>
</dbReference>
<keyword evidence="3" id="KW-0804">Transcription</keyword>
<dbReference type="PANTHER" id="PTHR44688">
    <property type="entry name" value="DNA-BINDING TRANSCRIPTIONAL ACTIVATOR DEVR_DOSR"/>
    <property type="match status" value="1"/>
</dbReference>
<dbReference type="InterPro" id="IPR036388">
    <property type="entry name" value="WH-like_DNA-bd_sf"/>
</dbReference>
<evidence type="ECO:0000256" key="3">
    <source>
        <dbReference type="ARBA" id="ARBA00023163"/>
    </source>
</evidence>
<keyword evidence="2" id="KW-0238">DNA-binding</keyword>
<dbReference type="SUPFAM" id="SSF46894">
    <property type="entry name" value="C-terminal effector domain of the bipartite response regulators"/>
    <property type="match status" value="1"/>
</dbReference>
<dbReference type="InterPro" id="IPR016032">
    <property type="entry name" value="Sig_transdc_resp-reg_C-effctor"/>
</dbReference>
<dbReference type="EMBL" id="JABFDN010000002">
    <property type="protein sequence ID" value="NPU65453.1"/>
    <property type="molecule type" value="Genomic_DNA"/>
</dbReference>
<comment type="caution">
    <text evidence="5">The sequence shown here is derived from an EMBL/GenBank/DDBJ whole genome shotgun (WGS) entry which is preliminary data.</text>
</comment>
<accession>A0ABX2CBD6</accession>
<evidence type="ECO:0000313" key="6">
    <source>
        <dbReference type="Proteomes" id="UP000886476"/>
    </source>
</evidence>
<dbReference type="CDD" id="cd06170">
    <property type="entry name" value="LuxR_C_like"/>
    <property type="match status" value="1"/>
</dbReference>
<reference evidence="5" key="1">
    <citation type="submission" date="2020-05" db="EMBL/GenBank/DDBJ databases">
        <title>Nod-independent and nitrogen-fixing Bradyrhizobium aeschynomene sp. nov. isolated from nodules of Aeschynomene indica.</title>
        <authorList>
            <person name="Zhang Z."/>
        </authorList>
    </citation>
    <scope>NUCLEOTIDE SEQUENCE</scope>
    <source>
        <strain evidence="5">83012</strain>
    </source>
</reference>
<dbReference type="PROSITE" id="PS00622">
    <property type="entry name" value="HTH_LUXR_1"/>
    <property type="match status" value="1"/>
</dbReference>
<evidence type="ECO:0000259" key="4">
    <source>
        <dbReference type="PROSITE" id="PS50043"/>
    </source>
</evidence>
<keyword evidence="1" id="KW-0805">Transcription regulation</keyword>
<dbReference type="SMART" id="SM00421">
    <property type="entry name" value="HTH_LUXR"/>
    <property type="match status" value="1"/>
</dbReference>
<organism evidence="5 6">
    <name type="scientific">Bradyrhizobium aeschynomenes</name>
    <dbReference type="NCBI Taxonomy" id="2734909"/>
    <lineage>
        <taxon>Bacteria</taxon>
        <taxon>Pseudomonadati</taxon>
        <taxon>Pseudomonadota</taxon>
        <taxon>Alphaproteobacteria</taxon>
        <taxon>Hyphomicrobiales</taxon>
        <taxon>Nitrobacteraceae</taxon>
        <taxon>Bradyrhizobium</taxon>
    </lineage>
</organism>
<dbReference type="PROSITE" id="PS50043">
    <property type="entry name" value="HTH_LUXR_2"/>
    <property type="match status" value="1"/>
</dbReference>
<keyword evidence="6" id="KW-1185">Reference proteome</keyword>
<evidence type="ECO:0000313" key="5">
    <source>
        <dbReference type="EMBL" id="NPU65453.1"/>
    </source>
</evidence>
<name>A0ABX2CBD6_9BRAD</name>